<proteinExistence type="predicted"/>
<sequence>MGIREALAIITEKKTTDFIHINIVYRFGIPHVIIVDHGKQFDNKKFKNWCSELGIDLRFTSSTHPQANGQVEVTDKTIKKALKTKLDEKKGSWVDELPEVLWAYRTSNRIQRIARYYNKKVKARRYMEGDLVLRKVTLATRIPEEGAFGSNWEGPYRVVEAVRPRTYRLSHIDGKLINKSWNTDMLKKYYV</sequence>
<dbReference type="Proteomes" id="UP001164539">
    <property type="component" value="Chromosome 9"/>
</dbReference>
<gene>
    <name evidence="1" type="ORF">OWV82_016541</name>
</gene>
<evidence type="ECO:0000313" key="1">
    <source>
        <dbReference type="EMBL" id="KAJ4710339.1"/>
    </source>
</evidence>
<reference evidence="1 2" key="1">
    <citation type="journal article" date="2023" name="Science">
        <title>Complex scaffold remodeling in plant triterpene biosynthesis.</title>
        <authorList>
            <person name="De La Pena R."/>
            <person name="Hodgson H."/>
            <person name="Liu J.C."/>
            <person name="Stephenson M.J."/>
            <person name="Martin A.C."/>
            <person name="Owen C."/>
            <person name="Harkess A."/>
            <person name="Leebens-Mack J."/>
            <person name="Jimenez L.E."/>
            <person name="Osbourn A."/>
            <person name="Sattely E.S."/>
        </authorList>
    </citation>
    <scope>NUCLEOTIDE SEQUENCE [LARGE SCALE GENOMIC DNA]</scope>
    <source>
        <strain evidence="2">cv. JPN11</strain>
        <tissue evidence="1">Leaf</tissue>
    </source>
</reference>
<keyword evidence="2" id="KW-1185">Reference proteome</keyword>
<comment type="caution">
    <text evidence="1">The sequence shown here is derived from an EMBL/GenBank/DDBJ whole genome shotgun (WGS) entry which is preliminary data.</text>
</comment>
<protein>
    <submittedName>
        <fullName evidence="1">Rve domain-containing protein</fullName>
    </submittedName>
</protein>
<accession>A0ACC1XH94</accession>
<organism evidence="1 2">
    <name type="scientific">Melia azedarach</name>
    <name type="common">Chinaberry tree</name>
    <dbReference type="NCBI Taxonomy" id="155640"/>
    <lineage>
        <taxon>Eukaryota</taxon>
        <taxon>Viridiplantae</taxon>
        <taxon>Streptophyta</taxon>
        <taxon>Embryophyta</taxon>
        <taxon>Tracheophyta</taxon>
        <taxon>Spermatophyta</taxon>
        <taxon>Magnoliopsida</taxon>
        <taxon>eudicotyledons</taxon>
        <taxon>Gunneridae</taxon>
        <taxon>Pentapetalae</taxon>
        <taxon>rosids</taxon>
        <taxon>malvids</taxon>
        <taxon>Sapindales</taxon>
        <taxon>Meliaceae</taxon>
        <taxon>Melia</taxon>
    </lineage>
</organism>
<evidence type="ECO:0000313" key="2">
    <source>
        <dbReference type="Proteomes" id="UP001164539"/>
    </source>
</evidence>
<dbReference type="EMBL" id="CM051402">
    <property type="protein sequence ID" value="KAJ4710339.1"/>
    <property type="molecule type" value="Genomic_DNA"/>
</dbReference>
<name>A0ACC1XH94_MELAZ</name>